<dbReference type="EMBL" id="MU002208">
    <property type="protein sequence ID" value="KAF2788532.1"/>
    <property type="molecule type" value="Genomic_DNA"/>
</dbReference>
<gene>
    <name evidence="1" type="ORF">K505DRAFT_342008</name>
</gene>
<dbReference type="Proteomes" id="UP000799757">
    <property type="component" value="Unassembled WGS sequence"/>
</dbReference>
<evidence type="ECO:0000313" key="1">
    <source>
        <dbReference type="EMBL" id="KAF2788532.1"/>
    </source>
</evidence>
<dbReference type="AlphaFoldDB" id="A0A6A6WWS2"/>
<keyword evidence="2" id="KW-1185">Reference proteome</keyword>
<name>A0A6A6WWS2_9PLEO</name>
<evidence type="ECO:0000313" key="2">
    <source>
        <dbReference type="Proteomes" id="UP000799757"/>
    </source>
</evidence>
<protein>
    <submittedName>
        <fullName evidence="1">Uncharacterized protein</fullName>
    </submittedName>
</protein>
<organism evidence="1 2">
    <name type="scientific">Melanomma pulvis-pyrius CBS 109.77</name>
    <dbReference type="NCBI Taxonomy" id="1314802"/>
    <lineage>
        <taxon>Eukaryota</taxon>
        <taxon>Fungi</taxon>
        <taxon>Dikarya</taxon>
        <taxon>Ascomycota</taxon>
        <taxon>Pezizomycotina</taxon>
        <taxon>Dothideomycetes</taxon>
        <taxon>Pleosporomycetidae</taxon>
        <taxon>Pleosporales</taxon>
        <taxon>Melanommataceae</taxon>
        <taxon>Melanomma</taxon>
    </lineage>
</organism>
<reference evidence="1" key="1">
    <citation type="journal article" date="2020" name="Stud. Mycol.">
        <title>101 Dothideomycetes genomes: a test case for predicting lifestyles and emergence of pathogens.</title>
        <authorList>
            <person name="Haridas S."/>
            <person name="Albert R."/>
            <person name="Binder M."/>
            <person name="Bloem J."/>
            <person name="Labutti K."/>
            <person name="Salamov A."/>
            <person name="Andreopoulos B."/>
            <person name="Baker S."/>
            <person name="Barry K."/>
            <person name="Bills G."/>
            <person name="Bluhm B."/>
            <person name="Cannon C."/>
            <person name="Castanera R."/>
            <person name="Culley D."/>
            <person name="Daum C."/>
            <person name="Ezra D."/>
            <person name="Gonzalez J."/>
            <person name="Henrissat B."/>
            <person name="Kuo A."/>
            <person name="Liang C."/>
            <person name="Lipzen A."/>
            <person name="Lutzoni F."/>
            <person name="Magnuson J."/>
            <person name="Mondo S."/>
            <person name="Nolan M."/>
            <person name="Ohm R."/>
            <person name="Pangilinan J."/>
            <person name="Park H.-J."/>
            <person name="Ramirez L."/>
            <person name="Alfaro M."/>
            <person name="Sun H."/>
            <person name="Tritt A."/>
            <person name="Yoshinaga Y."/>
            <person name="Zwiers L.-H."/>
            <person name="Turgeon B."/>
            <person name="Goodwin S."/>
            <person name="Spatafora J."/>
            <person name="Crous P."/>
            <person name="Grigoriev I."/>
        </authorList>
    </citation>
    <scope>NUCLEOTIDE SEQUENCE</scope>
    <source>
        <strain evidence="1">CBS 109.77</strain>
    </source>
</reference>
<proteinExistence type="predicted"/>
<accession>A0A6A6WWS2</accession>
<sequence>MACLSLALYSISNLKKFVDDAPIVFVRTELARRKIPSSRPRNPAGAPNAFYSADAGSLKHARDIAIIFPKANNRGSTLFHLLFVPRAYTERSYFRYVEIFAGLLNDSTSTPVTEARILSPTTVAQLFTNWILDTSNFAYTHMPSVKPELVYPTECLYPLPPPLLIQGDPRARHAGVGCRIFRLLEREKDRGWRRCCGSAWRVK</sequence>